<evidence type="ECO:0000313" key="6">
    <source>
        <dbReference type="EMBL" id="AAI66180.1"/>
    </source>
</evidence>
<dbReference type="OMA" id="SKXKPKK"/>
<dbReference type="CDD" id="cd12056">
    <property type="entry name" value="SH3_CD2AP_3"/>
    <property type="match status" value="1"/>
</dbReference>
<feature type="region of interest" description="Disordered" evidence="4">
    <location>
        <begin position="304"/>
        <end position="634"/>
    </location>
</feature>
<evidence type="ECO:0000256" key="4">
    <source>
        <dbReference type="SAM" id="MobiDB-lite"/>
    </source>
</evidence>
<reference evidence="8" key="3">
    <citation type="submission" date="2025-04" db="UniProtKB">
        <authorList>
            <consortium name="RefSeq"/>
        </authorList>
    </citation>
    <scope>IDENTIFICATION</scope>
</reference>
<feature type="compositionally biased region" description="Basic and acidic residues" evidence="4">
    <location>
        <begin position="459"/>
        <end position="473"/>
    </location>
</feature>
<dbReference type="AGR" id="Xenbase:XB-GENE-987810"/>
<dbReference type="GeneID" id="100158527"/>
<feature type="compositionally biased region" description="Pro residues" evidence="4">
    <location>
        <begin position="344"/>
        <end position="354"/>
    </location>
</feature>
<feature type="compositionally biased region" description="Basic and acidic residues" evidence="4">
    <location>
        <begin position="436"/>
        <end position="450"/>
    </location>
</feature>
<dbReference type="AlphaFoldDB" id="B2GU86"/>
<evidence type="ECO:0000256" key="1">
    <source>
        <dbReference type="ARBA" id="ARBA00022443"/>
    </source>
</evidence>
<dbReference type="InterPro" id="IPR035775">
    <property type="entry name" value="CD2AP_SH3_1"/>
</dbReference>
<keyword evidence="3" id="KW-0175">Coiled coil</keyword>
<dbReference type="InterPro" id="IPR036028">
    <property type="entry name" value="SH3-like_dom_sf"/>
</dbReference>
<dbReference type="PRINTS" id="PR00452">
    <property type="entry name" value="SH3DOMAIN"/>
</dbReference>
<dbReference type="InterPro" id="IPR001452">
    <property type="entry name" value="SH3_domain"/>
</dbReference>
<dbReference type="OrthoDB" id="5340910at2759"/>
<reference evidence="6" key="2">
    <citation type="submission" date="2008-04" db="EMBL/GenBank/DDBJ databases">
        <authorList>
            <consortium name="NIH - Xenopus Gene Collection (XGC) project"/>
        </authorList>
    </citation>
    <scope>NUCLEOTIDE SEQUENCE [LARGE SCALE MRNA]</scope>
    <source>
        <tissue evidence="6">Testes</tissue>
    </source>
</reference>
<dbReference type="PANTHER" id="PTHR14167">
    <property type="entry name" value="SH3 DOMAIN-CONTAINING"/>
    <property type="match status" value="1"/>
</dbReference>
<evidence type="ECO:0000256" key="2">
    <source>
        <dbReference type="PROSITE-ProRule" id="PRU00192"/>
    </source>
</evidence>
<evidence type="ECO:0000313" key="7">
    <source>
        <dbReference type="Proteomes" id="UP000008143"/>
    </source>
</evidence>
<dbReference type="Pfam" id="PF00018">
    <property type="entry name" value="SH3_1"/>
    <property type="match status" value="1"/>
</dbReference>
<dbReference type="Proteomes" id="UP000008143">
    <property type="component" value="Chromosome 5"/>
</dbReference>
<feature type="coiled-coil region" evidence="3">
    <location>
        <begin position="664"/>
        <end position="730"/>
    </location>
</feature>
<feature type="compositionally biased region" description="Acidic residues" evidence="4">
    <location>
        <begin position="166"/>
        <end position="179"/>
    </location>
</feature>
<dbReference type="PROSITE" id="PS50002">
    <property type="entry name" value="SH3"/>
    <property type="match status" value="3"/>
</dbReference>
<dbReference type="SMART" id="SM00326">
    <property type="entry name" value="SH3"/>
    <property type="match status" value="3"/>
</dbReference>
<feature type="domain" description="SH3" evidence="5">
    <location>
        <begin position="274"/>
        <end position="335"/>
    </location>
</feature>
<dbReference type="Pfam" id="PF14604">
    <property type="entry name" value="SH3_9"/>
    <property type="match status" value="1"/>
</dbReference>
<feature type="region of interest" description="Disordered" evidence="4">
    <location>
        <begin position="230"/>
        <end position="276"/>
    </location>
</feature>
<dbReference type="SUPFAM" id="SSF50044">
    <property type="entry name" value="SH3-domain"/>
    <property type="match status" value="3"/>
</dbReference>
<dbReference type="CDD" id="cd12053">
    <property type="entry name" value="SH3_CD2AP_1"/>
    <property type="match status" value="1"/>
</dbReference>
<dbReference type="CDD" id="cd12054">
    <property type="entry name" value="SH3_CD2AP_2"/>
    <property type="match status" value="1"/>
</dbReference>
<protein>
    <submittedName>
        <fullName evidence="8">CD2-associated protein</fullName>
    </submittedName>
    <submittedName>
        <fullName evidence="6">LOC100158527 protein</fullName>
    </submittedName>
</protein>
<keyword evidence="1 2" id="KW-0728">SH3 domain</keyword>
<feature type="compositionally biased region" description="Polar residues" evidence="4">
    <location>
        <begin position="567"/>
        <end position="576"/>
    </location>
</feature>
<feature type="compositionally biased region" description="Basic and acidic residues" evidence="4">
    <location>
        <begin position="265"/>
        <end position="276"/>
    </location>
</feature>
<evidence type="ECO:0000313" key="8">
    <source>
        <dbReference type="RefSeq" id="NP_001121435.1"/>
    </source>
</evidence>
<feature type="compositionally biased region" description="Basic and acidic residues" evidence="4">
    <location>
        <begin position="355"/>
        <end position="382"/>
    </location>
</feature>
<feature type="compositionally biased region" description="Pro residues" evidence="4">
    <location>
        <begin position="383"/>
        <end position="394"/>
    </location>
</feature>
<dbReference type="GO" id="GO:0005886">
    <property type="term" value="C:plasma membrane"/>
    <property type="evidence" value="ECO:0000318"/>
    <property type="project" value="GO_Central"/>
</dbReference>
<dbReference type="CTD" id="23607"/>
<feature type="compositionally biased region" description="Basic and acidic residues" evidence="4">
    <location>
        <begin position="480"/>
        <end position="494"/>
    </location>
</feature>
<evidence type="ECO:0000256" key="3">
    <source>
        <dbReference type="SAM" id="Coils"/>
    </source>
</evidence>
<dbReference type="Xenbase" id="XB-GENE-987810">
    <property type="gene designation" value="cd2ap"/>
</dbReference>
<dbReference type="PRINTS" id="PR00499">
    <property type="entry name" value="P67PHOX"/>
</dbReference>
<dbReference type="GO" id="GO:0031252">
    <property type="term" value="C:cell leading edge"/>
    <property type="evidence" value="ECO:0000318"/>
    <property type="project" value="GO_Central"/>
</dbReference>
<keyword evidence="7" id="KW-1185">Reference proteome</keyword>
<dbReference type="PANTHER" id="PTHR14167:SF23">
    <property type="entry name" value="CD2-ASSOCIATED PROTEIN"/>
    <property type="match status" value="1"/>
</dbReference>
<dbReference type="GO" id="GO:0007015">
    <property type="term" value="P:actin filament organization"/>
    <property type="evidence" value="ECO:0000318"/>
    <property type="project" value="GO_Central"/>
</dbReference>
<reference evidence="8" key="1">
    <citation type="journal article" date="2002" name="Dev. Dyn.">
        <title>Genetic and genomic tools for Xenopus research: The NIH Xenopus initiative.</title>
        <authorList>
            <person name="Klein S.L."/>
            <person name="Strausberg R.L."/>
            <person name="Wagner L."/>
            <person name="Pontius J."/>
            <person name="Clifton S.W."/>
            <person name="Richardson P."/>
        </authorList>
    </citation>
    <scope>NUCLEOTIDE SEQUENCE</scope>
</reference>
<dbReference type="RefSeq" id="NP_001121435.1">
    <property type="nucleotide sequence ID" value="NM_001127963.1"/>
</dbReference>
<feature type="domain" description="SH3" evidence="5">
    <location>
        <begin position="106"/>
        <end position="165"/>
    </location>
</feature>
<feature type="compositionally biased region" description="Basic and acidic residues" evidence="4">
    <location>
        <begin position="600"/>
        <end position="625"/>
    </location>
</feature>
<evidence type="ECO:0000313" key="9">
    <source>
        <dbReference type="Xenbase" id="XB-GENE-987810"/>
    </source>
</evidence>
<feature type="compositionally biased region" description="Basic and acidic residues" evidence="4">
    <location>
        <begin position="501"/>
        <end position="515"/>
    </location>
</feature>
<dbReference type="InterPro" id="IPR035777">
    <property type="entry name" value="CD2AP_SH3_3"/>
</dbReference>
<dbReference type="FunFam" id="2.30.30.40:FF:000072">
    <property type="entry name" value="Unconventional Myosin IB"/>
    <property type="match status" value="2"/>
</dbReference>
<feature type="compositionally biased region" description="Basic and acidic residues" evidence="4">
    <location>
        <begin position="524"/>
        <end position="547"/>
    </location>
</feature>
<dbReference type="KEGG" id="xtr:100158527"/>
<dbReference type="EMBL" id="BC166180">
    <property type="protein sequence ID" value="AAI66180.1"/>
    <property type="molecule type" value="mRNA"/>
</dbReference>
<dbReference type="GO" id="GO:0031982">
    <property type="term" value="C:vesicle"/>
    <property type="evidence" value="ECO:0000318"/>
    <property type="project" value="GO_Central"/>
</dbReference>
<feature type="region of interest" description="Disordered" evidence="4">
    <location>
        <begin position="166"/>
        <end position="208"/>
    </location>
</feature>
<proteinExistence type="evidence at transcript level"/>
<dbReference type="GO" id="GO:0005737">
    <property type="term" value="C:cytoplasm"/>
    <property type="evidence" value="ECO:0000318"/>
    <property type="project" value="GO_Central"/>
</dbReference>
<evidence type="ECO:0000259" key="5">
    <source>
        <dbReference type="PROSITE" id="PS50002"/>
    </source>
</evidence>
<dbReference type="Gene3D" id="2.30.30.40">
    <property type="entry name" value="SH3 Domains"/>
    <property type="match status" value="3"/>
</dbReference>
<gene>
    <name evidence="8 9" type="primary">cd2ap</name>
    <name evidence="6" type="synonym">LOC100158527</name>
</gene>
<feature type="domain" description="SH3" evidence="5">
    <location>
        <begin position="1"/>
        <end position="59"/>
    </location>
</feature>
<dbReference type="InterPro" id="IPR050384">
    <property type="entry name" value="Endophilin_SH3RF"/>
</dbReference>
<name>B2GU86_XENTR</name>
<dbReference type="GO" id="GO:0016477">
    <property type="term" value="P:cell migration"/>
    <property type="evidence" value="ECO:0000318"/>
    <property type="project" value="GO_Central"/>
</dbReference>
<dbReference type="InterPro" id="IPR035776">
    <property type="entry name" value="CD2AP_SH_2"/>
</dbReference>
<organism evidence="6">
    <name type="scientific">Xenopus tropicalis</name>
    <name type="common">Western clawed frog</name>
    <name type="synonym">Silurana tropicalis</name>
    <dbReference type="NCBI Taxonomy" id="8364"/>
    <lineage>
        <taxon>Eukaryota</taxon>
        <taxon>Metazoa</taxon>
        <taxon>Chordata</taxon>
        <taxon>Craniata</taxon>
        <taxon>Vertebrata</taxon>
        <taxon>Euteleostomi</taxon>
        <taxon>Amphibia</taxon>
        <taxon>Batrachia</taxon>
        <taxon>Anura</taxon>
        <taxon>Pipoidea</taxon>
        <taxon>Pipidae</taxon>
        <taxon>Xenopodinae</taxon>
        <taxon>Xenopus</taxon>
        <taxon>Silurana</taxon>
    </lineage>
</organism>
<sequence length="734" mass="81182">MVEYIVEYDYDAVNEDELTIRVGDVIKNVNKLEEDGWLEGEVNGKRGAFPDNFVKEVKKDPEPKEENVSNKREKSGNVASLVQRMSVYGIPGMGPPPQPKSIKKKSKKRQCKVLYEYIPQNEDELELKVGEVLDIIEEVEEGWWSGSNSGKSGLFPSNFVKEIDLSDDGESQESTEDSEPSVTTPIATPASPVLSPANGPDASPLATAQPKKVMGVGFGDIFKEGSVKLKTRLPAPEPEVKKPEKPLPVQPSGTKVLRSTSSDASRTETDSKPKAKEICKALFNYESVNEDELSFKEGDIIHLTSKETGDPGWWKGELNGKEGVFPDNFVAIIQDSEKEKPKKPPPPIKSPAPKPELRIAEKKSTPTKTEEKDEKPLVDLKPPKPAAPQVPPKKPNLTSKSNSILKPAVIPPKRPEKPAFASPTSKPNGDLLLNRAKPESETFNKAKTEPDPQVPSRPKPAEAEPHNKTKTDLEQILSRPKSEVEPHNKTKTDLEQILNRPKSEAEPLNKTKMDLEQILSRPKSNGEHHNKTKMDLEHILSRPKSVEVEPAAKSPRDEVDFFGDVIPTSNHLSHPTASRPKMQGKRLPGRFNGSTAQSKDVTDSVKVLKEEEEESAKVKTPEVKKPLVSSPGPFALSVSPLVPLPVSKPAPSPQVPLPAEVKVKSDVTDSKKSEKSEMEELKAQIGELLSIVDALRKEHRKEMDHLKKELEEERLLRTSLEIEVDKLKKAVQLT</sequence>
<dbReference type="Pfam" id="PF07653">
    <property type="entry name" value="SH3_2"/>
    <property type="match status" value="1"/>
</dbReference>
<accession>B2GU86</accession>